<keyword evidence="6" id="KW-0067">ATP-binding</keyword>
<sequence length="427" mass="49356">MNKNIKEMLIVAFFTAIMGQIHFYPFGTEFRITIAVILFPFLLLYFRNLLIADTAVLVAVFVLITRTAIDILLYNNSFEVSLSRHIPASFFYICYGIIIDRLNFRAHTDKPLQFLFIIIFADIASNFLELILRNHFINNPFESILETVVLTAIIRSSIILCLFLTIKYYNLIIIKEEHQRRYNDLIVITAKMKSEIFFLKKSMQDIENAMGKSYSIYNRLNDEEKLTDREREQLKSDSLELSIQIHEIKKDYNRIVLNMEKILPAREAGNTMEISEIFDVIQGLFILYIEGLNKDIKLSFKVKEDYETDKFFIIISILNNLIQNSIEACLNDNSYISVTSEMDDSKAVFRIIDNGKEISDDIKELIFEPGYTSKYDPNTGLISTGLGLAHVKMLTEHLNGTISINSPRKGEKEFMLAFPTDELISGR</sequence>
<organism evidence="6 7">
    <name type="scientific">Lutispora saccharofermentans</name>
    <dbReference type="NCBI Taxonomy" id="3024236"/>
    <lineage>
        <taxon>Bacteria</taxon>
        <taxon>Bacillati</taxon>
        <taxon>Bacillota</taxon>
        <taxon>Clostridia</taxon>
        <taxon>Lutisporales</taxon>
        <taxon>Lutisporaceae</taxon>
        <taxon>Lutispora</taxon>
    </lineage>
</organism>
<evidence type="ECO:0000256" key="4">
    <source>
        <dbReference type="SAM" id="Phobius"/>
    </source>
</evidence>
<feature type="transmembrane region" description="Helical" evidence="4">
    <location>
        <begin position="114"/>
        <end position="132"/>
    </location>
</feature>
<dbReference type="PANTHER" id="PTHR43547">
    <property type="entry name" value="TWO-COMPONENT HISTIDINE KINASE"/>
    <property type="match status" value="1"/>
</dbReference>
<dbReference type="GO" id="GO:0005524">
    <property type="term" value="F:ATP binding"/>
    <property type="evidence" value="ECO:0007669"/>
    <property type="project" value="UniProtKB-KW"/>
</dbReference>
<name>A0ABT1NLS7_9FIRM</name>
<proteinExistence type="predicted"/>
<dbReference type="InterPro" id="IPR003594">
    <property type="entry name" value="HATPase_dom"/>
</dbReference>
<keyword evidence="4" id="KW-0472">Membrane</keyword>
<dbReference type="Gene3D" id="3.30.565.10">
    <property type="entry name" value="Histidine kinase-like ATPase, C-terminal domain"/>
    <property type="match status" value="1"/>
</dbReference>
<evidence type="ECO:0000256" key="2">
    <source>
        <dbReference type="ARBA" id="ARBA00022777"/>
    </source>
</evidence>
<dbReference type="PANTHER" id="PTHR43547:SF2">
    <property type="entry name" value="HYBRID SIGNAL TRANSDUCTION HISTIDINE KINASE C"/>
    <property type="match status" value="1"/>
</dbReference>
<keyword evidence="4" id="KW-0812">Transmembrane</keyword>
<dbReference type="SUPFAM" id="SSF55874">
    <property type="entry name" value="ATPase domain of HSP90 chaperone/DNA topoisomerase II/histidine kinase"/>
    <property type="match status" value="1"/>
</dbReference>
<reference evidence="6 7" key="1">
    <citation type="submission" date="2021-10" db="EMBL/GenBank/DDBJ databases">
        <title>Lutispora strain m25 sp. nov., a thermophilic, non-spore-forming bacterium isolated from a lab-scale methanogenic bioreactor digesting anaerobic sludge.</title>
        <authorList>
            <person name="El Houari A."/>
            <person name="Mcdonald J."/>
        </authorList>
    </citation>
    <scope>NUCLEOTIDE SEQUENCE [LARGE SCALE GENOMIC DNA]</scope>
    <source>
        <strain evidence="7">m25</strain>
    </source>
</reference>
<evidence type="ECO:0000313" key="6">
    <source>
        <dbReference type="EMBL" id="MCQ1531078.1"/>
    </source>
</evidence>
<dbReference type="EMBL" id="JAJEKE010000017">
    <property type="protein sequence ID" value="MCQ1531078.1"/>
    <property type="molecule type" value="Genomic_DNA"/>
</dbReference>
<dbReference type="Pfam" id="PF02518">
    <property type="entry name" value="HATPase_c"/>
    <property type="match status" value="1"/>
</dbReference>
<feature type="transmembrane region" description="Helical" evidence="4">
    <location>
        <begin position="144"/>
        <end position="166"/>
    </location>
</feature>
<dbReference type="RefSeq" id="WP_255228594.1">
    <property type="nucleotide sequence ID" value="NZ_JAJEKE010000017.1"/>
</dbReference>
<keyword evidence="7" id="KW-1185">Reference proteome</keyword>
<protein>
    <submittedName>
        <fullName evidence="6">ATP-binding protein</fullName>
    </submittedName>
</protein>
<comment type="caution">
    <text evidence="6">The sequence shown here is derived from an EMBL/GenBank/DDBJ whole genome shotgun (WGS) entry which is preliminary data.</text>
</comment>
<feature type="transmembrane region" description="Helical" evidence="4">
    <location>
        <begin position="7"/>
        <end position="24"/>
    </location>
</feature>
<dbReference type="InterPro" id="IPR005467">
    <property type="entry name" value="His_kinase_dom"/>
</dbReference>
<feature type="transmembrane region" description="Helical" evidence="4">
    <location>
        <begin position="54"/>
        <end position="74"/>
    </location>
</feature>
<evidence type="ECO:0000259" key="5">
    <source>
        <dbReference type="PROSITE" id="PS50109"/>
    </source>
</evidence>
<feature type="transmembrane region" description="Helical" evidence="4">
    <location>
        <begin position="30"/>
        <end position="47"/>
    </location>
</feature>
<dbReference type="PROSITE" id="PS50109">
    <property type="entry name" value="HIS_KIN"/>
    <property type="match status" value="1"/>
</dbReference>
<dbReference type="SMART" id="SM00387">
    <property type="entry name" value="HATPase_c"/>
    <property type="match status" value="1"/>
</dbReference>
<keyword evidence="1" id="KW-0597">Phosphoprotein</keyword>
<accession>A0ABT1NLS7</accession>
<feature type="transmembrane region" description="Helical" evidence="4">
    <location>
        <begin position="86"/>
        <end position="102"/>
    </location>
</feature>
<dbReference type="InterPro" id="IPR036890">
    <property type="entry name" value="HATPase_C_sf"/>
</dbReference>
<dbReference type="Proteomes" id="UP001651880">
    <property type="component" value="Unassembled WGS sequence"/>
</dbReference>
<keyword evidence="6" id="KW-0547">Nucleotide-binding</keyword>
<feature type="domain" description="Histidine kinase" evidence="5">
    <location>
        <begin position="314"/>
        <end position="422"/>
    </location>
</feature>
<dbReference type="CDD" id="cd00075">
    <property type="entry name" value="HATPase"/>
    <property type="match status" value="1"/>
</dbReference>
<evidence type="ECO:0000256" key="3">
    <source>
        <dbReference type="ARBA" id="ARBA00023012"/>
    </source>
</evidence>
<evidence type="ECO:0000256" key="1">
    <source>
        <dbReference type="ARBA" id="ARBA00022553"/>
    </source>
</evidence>
<gene>
    <name evidence="6" type="ORF">LJD61_16245</name>
</gene>
<keyword evidence="2" id="KW-0808">Transferase</keyword>
<evidence type="ECO:0000313" key="7">
    <source>
        <dbReference type="Proteomes" id="UP001651880"/>
    </source>
</evidence>
<keyword evidence="3" id="KW-0902">Two-component regulatory system</keyword>
<keyword evidence="4" id="KW-1133">Transmembrane helix</keyword>
<keyword evidence="2" id="KW-0418">Kinase</keyword>